<dbReference type="SUPFAM" id="SSF48498">
    <property type="entry name" value="Tetracyclin repressor-like, C-terminal domain"/>
    <property type="match status" value="1"/>
</dbReference>
<dbReference type="InterPro" id="IPR025996">
    <property type="entry name" value="MT1864/Rv1816-like_C"/>
</dbReference>
<evidence type="ECO:0000313" key="6">
    <source>
        <dbReference type="EMBL" id="QIN81670.1"/>
    </source>
</evidence>
<dbReference type="PRINTS" id="PR00455">
    <property type="entry name" value="HTHTETR"/>
</dbReference>
<dbReference type="GO" id="GO:0000976">
    <property type="term" value="F:transcription cis-regulatory region binding"/>
    <property type="evidence" value="ECO:0007669"/>
    <property type="project" value="TreeGrafter"/>
</dbReference>
<dbReference type="InterPro" id="IPR001647">
    <property type="entry name" value="HTH_TetR"/>
</dbReference>
<dbReference type="Pfam" id="PF13305">
    <property type="entry name" value="TetR_C_33"/>
    <property type="match status" value="1"/>
</dbReference>
<evidence type="ECO:0000256" key="4">
    <source>
        <dbReference type="PROSITE-ProRule" id="PRU00335"/>
    </source>
</evidence>
<evidence type="ECO:0000313" key="7">
    <source>
        <dbReference type="Proteomes" id="UP000501452"/>
    </source>
</evidence>
<dbReference type="PANTHER" id="PTHR30055">
    <property type="entry name" value="HTH-TYPE TRANSCRIPTIONAL REGULATOR RUTR"/>
    <property type="match status" value="1"/>
</dbReference>
<name>A0A6G8Q5D7_9ACTN</name>
<dbReference type="InterPro" id="IPR036271">
    <property type="entry name" value="Tet_transcr_reg_TetR-rel_C_sf"/>
</dbReference>
<dbReference type="Pfam" id="PF00440">
    <property type="entry name" value="TetR_N"/>
    <property type="match status" value="1"/>
</dbReference>
<gene>
    <name evidence="6" type="ORF">GBA63_02760</name>
</gene>
<keyword evidence="3" id="KW-0804">Transcription</keyword>
<keyword evidence="2 4" id="KW-0238">DNA-binding</keyword>
<dbReference type="SUPFAM" id="SSF46689">
    <property type="entry name" value="Homeodomain-like"/>
    <property type="match status" value="1"/>
</dbReference>
<accession>A0A6G8Q5D7</accession>
<dbReference type="GO" id="GO:0003700">
    <property type="term" value="F:DNA-binding transcription factor activity"/>
    <property type="evidence" value="ECO:0007669"/>
    <property type="project" value="TreeGrafter"/>
</dbReference>
<dbReference type="InterPro" id="IPR009057">
    <property type="entry name" value="Homeodomain-like_sf"/>
</dbReference>
<dbReference type="EMBL" id="CP045119">
    <property type="protein sequence ID" value="QIN81670.1"/>
    <property type="molecule type" value="Genomic_DNA"/>
</dbReference>
<dbReference type="PANTHER" id="PTHR30055:SF220">
    <property type="entry name" value="TETR-FAMILY REGULATORY PROTEIN"/>
    <property type="match status" value="1"/>
</dbReference>
<keyword evidence="1" id="KW-0805">Transcription regulation</keyword>
<evidence type="ECO:0000256" key="1">
    <source>
        <dbReference type="ARBA" id="ARBA00023015"/>
    </source>
</evidence>
<feature type="DNA-binding region" description="H-T-H motif" evidence="4">
    <location>
        <begin position="37"/>
        <end position="56"/>
    </location>
</feature>
<dbReference type="Proteomes" id="UP000501452">
    <property type="component" value="Chromosome"/>
</dbReference>
<dbReference type="AlphaFoldDB" id="A0A6G8Q5D7"/>
<sequence length="201" mass="21307">MSRTRDKVASRERGDTRGALIRAAAGLLEERGMTAVTLRAVGERAGISRQAPYRHFADKEELLSVVAAGYFEQVGEKMAGAAGAADGSFERLDAMTAAYVGFALENPARTRLMFGPEVKGSAYPVAHEAARAVHERFVRAVADCQEAGLLPGEDPVELAALVYATAHGAVDLTLSGHTEKAKGLGDPLALTRRLLAYLGAR</sequence>
<keyword evidence="7" id="KW-1185">Reference proteome</keyword>
<evidence type="ECO:0000256" key="3">
    <source>
        <dbReference type="ARBA" id="ARBA00023163"/>
    </source>
</evidence>
<dbReference type="KEGG" id="rub:GBA63_02760"/>
<dbReference type="PROSITE" id="PS50977">
    <property type="entry name" value="HTH_TETR_2"/>
    <property type="match status" value="1"/>
</dbReference>
<organism evidence="6 7">
    <name type="scientific">Rubrobacter tropicus</name>
    <dbReference type="NCBI Taxonomy" id="2653851"/>
    <lineage>
        <taxon>Bacteria</taxon>
        <taxon>Bacillati</taxon>
        <taxon>Actinomycetota</taxon>
        <taxon>Rubrobacteria</taxon>
        <taxon>Rubrobacterales</taxon>
        <taxon>Rubrobacteraceae</taxon>
        <taxon>Rubrobacter</taxon>
    </lineage>
</organism>
<proteinExistence type="predicted"/>
<dbReference type="InterPro" id="IPR050109">
    <property type="entry name" value="HTH-type_TetR-like_transc_reg"/>
</dbReference>
<reference evidence="6 7" key="1">
    <citation type="submission" date="2019-10" db="EMBL/GenBank/DDBJ databases">
        <title>Rubrobacter sp nov SCSIO 52090 isolated from a deep-sea sediment in the South China Sea.</title>
        <authorList>
            <person name="Chen R.W."/>
        </authorList>
    </citation>
    <scope>NUCLEOTIDE SEQUENCE [LARGE SCALE GENOMIC DNA]</scope>
    <source>
        <strain evidence="6 7">SCSIO 52909</strain>
    </source>
</reference>
<dbReference type="Gene3D" id="1.10.357.10">
    <property type="entry name" value="Tetracycline Repressor, domain 2"/>
    <property type="match status" value="1"/>
</dbReference>
<evidence type="ECO:0000256" key="2">
    <source>
        <dbReference type="ARBA" id="ARBA00023125"/>
    </source>
</evidence>
<feature type="domain" description="HTH tetR-type" evidence="5">
    <location>
        <begin position="14"/>
        <end position="74"/>
    </location>
</feature>
<evidence type="ECO:0000259" key="5">
    <source>
        <dbReference type="PROSITE" id="PS50977"/>
    </source>
</evidence>
<protein>
    <submittedName>
        <fullName evidence="6">TetR family transcriptional regulator</fullName>
    </submittedName>
</protein>